<comment type="similarity">
    <text evidence="2">Belongs to the SRP receptor beta subunit family.</text>
</comment>
<evidence type="ECO:0000313" key="13">
    <source>
        <dbReference type="Proteomes" id="UP000298390"/>
    </source>
</evidence>
<evidence type="ECO:0000256" key="9">
    <source>
        <dbReference type="ARBA" id="ARBA00023136"/>
    </source>
</evidence>
<reference evidence="12 13" key="1">
    <citation type="submission" date="2019-01" db="EMBL/GenBank/DDBJ databases">
        <title>Genome sequencing of the rare red list fungi Fomitopsis rosea.</title>
        <authorList>
            <person name="Buettner E."/>
            <person name="Kellner H."/>
        </authorList>
    </citation>
    <scope>NUCLEOTIDE SEQUENCE [LARGE SCALE GENOMIC DNA]</scope>
    <source>
        <strain evidence="12 13">DSM 105464</strain>
    </source>
</reference>
<accession>A0A4Y9Y954</accession>
<evidence type="ECO:0000313" key="12">
    <source>
        <dbReference type="EMBL" id="TFY57981.1"/>
    </source>
</evidence>
<name>A0A4Y9Y954_9APHY</name>
<comment type="subcellular location">
    <subcellularLocation>
        <location evidence="1">Endoplasmic reticulum membrane</location>
        <topology evidence="1">Single-pass membrane protein</topology>
    </subcellularLocation>
</comment>
<comment type="caution">
    <text evidence="12">The sequence shown here is derived from an EMBL/GenBank/DDBJ whole genome shotgun (WGS) entry which is preliminary data.</text>
</comment>
<evidence type="ECO:0000256" key="2">
    <source>
        <dbReference type="ARBA" id="ARBA00005619"/>
    </source>
</evidence>
<feature type="transmembrane region" description="Helical" evidence="11">
    <location>
        <begin position="26"/>
        <end position="45"/>
    </location>
</feature>
<dbReference type="InterPro" id="IPR024156">
    <property type="entry name" value="Small_GTPase_ARF"/>
</dbReference>
<evidence type="ECO:0000256" key="4">
    <source>
        <dbReference type="ARBA" id="ARBA00022692"/>
    </source>
</evidence>
<dbReference type="Gene3D" id="3.40.50.300">
    <property type="entry name" value="P-loop containing nucleotide triphosphate hydrolases"/>
    <property type="match status" value="1"/>
</dbReference>
<dbReference type="PANTHER" id="PTHR11711">
    <property type="entry name" value="ADP RIBOSYLATION FACTOR-RELATED"/>
    <property type="match status" value="1"/>
</dbReference>
<gene>
    <name evidence="12" type="ORF">EVJ58_g6694</name>
</gene>
<dbReference type="GO" id="GO:0005525">
    <property type="term" value="F:GTP binding"/>
    <property type="evidence" value="ECO:0007669"/>
    <property type="project" value="UniProtKB-KW"/>
</dbReference>
<keyword evidence="10" id="KW-0675">Receptor</keyword>
<evidence type="ECO:0000256" key="5">
    <source>
        <dbReference type="ARBA" id="ARBA00022741"/>
    </source>
</evidence>
<keyword evidence="8" id="KW-0342">GTP-binding</keyword>
<dbReference type="InterPro" id="IPR027417">
    <property type="entry name" value="P-loop_NTPase"/>
</dbReference>
<dbReference type="STRING" id="34475.A0A4Y9Y954"/>
<evidence type="ECO:0000256" key="10">
    <source>
        <dbReference type="ARBA" id="ARBA00023170"/>
    </source>
</evidence>
<keyword evidence="4 11" id="KW-0812">Transmembrane</keyword>
<dbReference type="InterPro" id="IPR019009">
    <property type="entry name" value="SRP_receptor_beta_su"/>
</dbReference>
<dbReference type="Pfam" id="PF09439">
    <property type="entry name" value="SRPRB"/>
    <property type="match status" value="1"/>
</dbReference>
<dbReference type="EMBL" id="SEKV01000388">
    <property type="protein sequence ID" value="TFY57981.1"/>
    <property type="molecule type" value="Genomic_DNA"/>
</dbReference>
<keyword evidence="7 11" id="KW-1133">Transmembrane helix</keyword>
<evidence type="ECO:0000256" key="3">
    <source>
        <dbReference type="ARBA" id="ARBA00020256"/>
    </source>
</evidence>
<evidence type="ECO:0000256" key="6">
    <source>
        <dbReference type="ARBA" id="ARBA00022824"/>
    </source>
</evidence>
<evidence type="ECO:0000256" key="7">
    <source>
        <dbReference type="ARBA" id="ARBA00022989"/>
    </source>
</evidence>
<keyword evidence="5" id="KW-0547">Nucleotide-binding</keyword>
<dbReference type="Proteomes" id="UP000298390">
    <property type="component" value="Unassembled WGS sequence"/>
</dbReference>
<evidence type="ECO:0000256" key="1">
    <source>
        <dbReference type="ARBA" id="ARBA00004389"/>
    </source>
</evidence>
<evidence type="ECO:0000256" key="11">
    <source>
        <dbReference type="SAM" id="Phobius"/>
    </source>
</evidence>
<dbReference type="SUPFAM" id="SSF52540">
    <property type="entry name" value="P-loop containing nucleoside triphosphate hydrolases"/>
    <property type="match status" value="1"/>
</dbReference>
<protein>
    <recommendedName>
        <fullName evidence="3">Signal recognition particle receptor subunit beta</fullName>
    </recommendedName>
</protein>
<dbReference type="SMART" id="SM00177">
    <property type="entry name" value="ARF"/>
    <property type="match status" value="1"/>
</dbReference>
<evidence type="ECO:0000256" key="8">
    <source>
        <dbReference type="ARBA" id="ARBA00023134"/>
    </source>
</evidence>
<organism evidence="12 13">
    <name type="scientific">Rhodofomes roseus</name>
    <dbReference type="NCBI Taxonomy" id="34475"/>
    <lineage>
        <taxon>Eukaryota</taxon>
        <taxon>Fungi</taxon>
        <taxon>Dikarya</taxon>
        <taxon>Basidiomycota</taxon>
        <taxon>Agaricomycotina</taxon>
        <taxon>Agaricomycetes</taxon>
        <taxon>Polyporales</taxon>
        <taxon>Rhodofomes</taxon>
    </lineage>
</organism>
<dbReference type="AlphaFoldDB" id="A0A4Y9Y954"/>
<keyword evidence="9 11" id="KW-0472">Membrane</keyword>
<proteinExistence type="inferred from homology"/>
<dbReference type="GO" id="GO:0005789">
    <property type="term" value="C:endoplasmic reticulum membrane"/>
    <property type="evidence" value="ECO:0007669"/>
    <property type="project" value="UniProtKB-SubCell"/>
</dbReference>
<keyword evidence="6" id="KW-0256">Endoplasmic reticulum</keyword>
<sequence>MDPTEDSMHVPEPEVLSLATLFTPQFLVLSSLAVAVILLAVVAFVSRRKSNLRGDALLLVGPPDAGKTAIFSSLVYRQTLPSHTSMQPNVSSMHLQDKSLRVVDVPGHPRIRDQFREYMADAQGIAFVVDSSTVSRNGAVVAEHLHQILHAIATLPPSRPTPALIIVAHKADLLKSTAQATPGQLAVNRARTILERELEKRRASQAGGVGIEGLGAEGAESEMGGLECSGNGEFRFDAWEGGEIVFVGTSVNTKQTKGVVDEKSDDIDGLAPLVQWIEES</sequence>